<dbReference type="EMBL" id="JAVLVT010000001">
    <property type="protein sequence ID" value="MDS1269363.1"/>
    <property type="molecule type" value="Genomic_DNA"/>
</dbReference>
<accession>A0ABU2H251</accession>
<dbReference type="Proteomes" id="UP001250214">
    <property type="component" value="Unassembled WGS sequence"/>
</dbReference>
<dbReference type="RefSeq" id="WP_310910840.1">
    <property type="nucleotide sequence ID" value="NZ_JAVLVT010000001.1"/>
</dbReference>
<gene>
    <name evidence="3" type="ORF">RIF23_03535</name>
</gene>
<reference evidence="4" key="1">
    <citation type="submission" date="2023-07" db="EMBL/GenBank/DDBJ databases">
        <title>Novel species in the genus Lipingzhangella isolated from Sambhar Salt Lake.</title>
        <authorList>
            <person name="Jiya N."/>
            <person name="Kajale S."/>
            <person name="Sharma A."/>
        </authorList>
    </citation>
    <scope>NUCLEOTIDE SEQUENCE [LARGE SCALE GENOMIC DNA]</scope>
    <source>
        <strain evidence="4">LS1_29</strain>
    </source>
</reference>
<name>A0ABU2H251_9ACTN</name>
<feature type="compositionally biased region" description="Basic and acidic residues" evidence="1">
    <location>
        <begin position="192"/>
        <end position="205"/>
    </location>
</feature>
<keyword evidence="2" id="KW-0472">Membrane</keyword>
<evidence type="ECO:0000256" key="1">
    <source>
        <dbReference type="SAM" id="MobiDB-lite"/>
    </source>
</evidence>
<keyword evidence="2" id="KW-1133">Transmembrane helix</keyword>
<feature type="transmembrane region" description="Helical" evidence="2">
    <location>
        <begin position="139"/>
        <end position="159"/>
    </location>
</feature>
<evidence type="ECO:0000313" key="4">
    <source>
        <dbReference type="Proteomes" id="UP001250214"/>
    </source>
</evidence>
<evidence type="ECO:0000313" key="3">
    <source>
        <dbReference type="EMBL" id="MDS1269363.1"/>
    </source>
</evidence>
<feature type="transmembrane region" description="Helical" evidence="2">
    <location>
        <begin position="57"/>
        <end position="77"/>
    </location>
</feature>
<feature type="region of interest" description="Disordered" evidence="1">
    <location>
        <begin position="179"/>
        <end position="205"/>
    </location>
</feature>
<keyword evidence="2" id="KW-0812">Transmembrane</keyword>
<evidence type="ECO:0000256" key="2">
    <source>
        <dbReference type="SAM" id="Phobius"/>
    </source>
</evidence>
<comment type="caution">
    <text evidence="3">The sequence shown here is derived from an EMBL/GenBank/DDBJ whole genome shotgun (WGS) entry which is preliminary data.</text>
</comment>
<evidence type="ECO:0008006" key="5">
    <source>
        <dbReference type="Google" id="ProtNLM"/>
    </source>
</evidence>
<proteinExistence type="predicted"/>
<protein>
    <recommendedName>
        <fullName evidence="5">DUF2567 domain-containing protein</fullName>
    </recommendedName>
</protein>
<organism evidence="3 4">
    <name type="scientific">Lipingzhangella rawalii</name>
    <dbReference type="NCBI Taxonomy" id="2055835"/>
    <lineage>
        <taxon>Bacteria</taxon>
        <taxon>Bacillati</taxon>
        <taxon>Actinomycetota</taxon>
        <taxon>Actinomycetes</taxon>
        <taxon>Streptosporangiales</taxon>
        <taxon>Nocardiopsidaceae</taxon>
        <taxon>Lipingzhangella</taxon>
    </lineage>
</organism>
<feature type="transmembrane region" description="Helical" evidence="2">
    <location>
        <begin position="89"/>
        <end position="111"/>
    </location>
</feature>
<sequence length="205" mass="21224">MRVQLVTGATVAAAVAVLGVPAGLLWWWLVPRAEVIVAPDGTTHPGPLPEALFAADGYFAVITAGVGLVCGYLAYIAQYRWSARLHTDLRLVVLVGLAVGAVLGALFAWAVGVAADLPGVERALEETEPGQVVPAPLGIRAYGALVFWPFLALTQYGLVDLVSVLRGDLAVDSAGDFGDVASTEEVNGPAGGDERSREEPPTAAP</sequence>
<keyword evidence="4" id="KW-1185">Reference proteome</keyword>